<dbReference type="Proteomes" id="UP000663845">
    <property type="component" value="Unassembled WGS sequence"/>
</dbReference>
<protein>
    <recommendedName>
        <fullName evidence="2">DUF753 domain-containing protein</fullName>
    </recommendedName>
</protein>
<reference evidence="4" key="1">
    <citation type="submission" date="2021-02" db="EMBL/GenBank/DDBJ databases">
        <authorList>
            <person name="Nowell W R."/>
        </authorList>
    </citation>
    <scope>NUCLEOTIDE SEQUENCE</scope>
</reference>
<dbReference type="Pfam" id="PF05444">
    <property type="entry name" value="DUF753"/>
    <property type="match status" value="1"/>
</dbReference>
<proteinExistence type="predicted"/>
<sequence length="109" mass="12326">MASKYLFVFIITLAYLTQPILSAAGWCYQCDSRDPNCLINIDTVAMAYHKTPCNGQCYIRVKGNLMSRGCSWEYGYMQTQVSYRALFDQDAMWIFCDTALCNANANTSA</sequence>
<feature type="signal peptide" evidence="1">
    <location>
        <begin position="1"/>
        <end position="22"/>
    </location>
</feature>
<organism evidence="4 6">
    <name type="scientific">Adineta steineri</name>
    <dbReference type="NCBI Taxonomy" id="433720"/>
    <lineage>
        <taxon>Eukaryota</taxon>
        <taxon>Metazoa</taxon>
        <taxon>Spiralia</taxon>
        <taxon>Gnathifera</taxon>
        <taxon>Rotifera</taxon>
        <taxon>Eurotatoria</taxon>
        <taxon>Bdelloidea</taxon>
        <taxon>Adinetida</taxon>
        <taxon>Adinetidae</taxon>
        <taxon>Adineta</taxon>
    </lineage>
</organism>
<accession>A0A819PYW5</accession>
<dbReference type="Proteomes" id="UP000663844">
    <property type="component" value="Unassembled WGS sequence"/>
</dbReference>
<dbReference type="InterPro" id="IPR008472">
    <property type="entry name" value="DUF753"/>
</dbReference>
<comment type="caution">
    <text evidence="4">The sequence shown here is derived from an EMBL/GenBank/DDBJ whole genome shotgun (WGS) entry which is preliminary data.</text>
</comment>
<dbReference type="Proteomes" id="UP000663881">
    <property type="component" value="Unassembled WGS sequence"/>
</dbReference>
<name>A0A819PYW5_9BILA</name>
<dbReference type="EMBL" id="CAJNOG010000237">
    <property type="protein sequence ID" value="CAF1103964.1"/>
    <property type="molecule type" value="Genomic_DNA"/>
</dbReference>
<keyword evidence="1" id="KW-0732">Signal</keyword>
<dbReference type="AlphaFoldDB" id="A0A819PYW5"/>
<dbReference type="EMBL" id="CAJOAY010008784">
    <property type="protein sequence ID" value="CAF4192856.1"/>
    <property type="molecule type" value="Genomic_DNA"/>
</dbReference>
<feature type="chain" id="PRO_5036415764" description="DUF753 domain-containing protein" evidence="1">
    <location>
        <begin position="23"/>
        <end position="109"/>
    </location>
</feature>
<evidence type="ECO:0000313" key="6">
    <source>
        <dbReference type="Proteomes" id="UP000663844"/>
    </source>
</evidence>
<evidence type="ECO:0000313" key="5">
    <source>
        <dbReference type="EMBL" id="CAF4192856.1"/>
    </source>
</evidence>
<gene>
    <name evidence="3" type="ORF">JYZ213_LOCUS21544</name>
    <name evidence="5" type="ORF">OKA104_LOCUS40533</name>
    <name evidence="4" type="ORF">OXD698_LOCUS30824</name>
</gene>
<evidence type="ECO:0000313" key="4">
    <source>
        <dbReference type="EMBL" id="CAF4023095.1"/>
    </source>
</evidence>
<evidence type="ECO:0000256" key="1">
    <source>
        <dbReference type="SAM" id="SignalP"/>
    </source>
</evidence>
<evidence type="ECO:0000313" key="3">
    <source>
        <dbReference type="EMBL" id="CAF1103964.1"/>
    </source>
</evidence>
<evidence type="ECO:0000259" key="2">
    <source>
        <dbReference type="Pfam" id="PF05444"/>
    </source>
</evidence>
<dbReference type="EMBL" id="CAJOAZ010003694">
    <property type="protein sequence ID" value="CAF4023095.1"/>
    <property type="molecule type" value="Genomic_DNA"/>
</dbReference>
<feature type="domain" description="DUF753" evidence="2">
    <location>
        <begin position="26"/>
        <end position="102"/>
    </location>
</feature>